<dbReference type="AlphaFoldDB" id="A0ABD2P6Y9"/>
<name>A0ABD2P6Y9_9CUCU</name>
<comment type="caution">
    <text evidence="1">The sequence shown here is derived from an EMBL/GenBank/DDBJ whole genome shotgun (WGS) entry which is preliminary data.</text>
</comment>
<dbReference type="EMBL" id="JABFTP020000185">
    <property type="protein sequence ID" value="KAL3286584.1"/>
    <property type="molecule type" value="Genomic_DNA"/>
</dbReference>
<evidence type="ECO:0000313" key="1">
    <source>
        <dbReference type="EMBL" id="KAL3286584.1"/>
    </source>
</evidence>
<dbReference type="Proteomes" id="UP001516400">
    <property type="component" value="Unassembled WGS sequence"/>
</dbReference>
<keyword evidence="2" id="KW-1185">Reference proteome</keyword>
<evidence type="ECO:0008006" key="3">
    <source>
        <dbReference type="Google" id="ProtNLM"/>
    </source>
</evidence>
<proteinExistence type="predicted"/>
<accession>A0ABD2P6Y9</accession>
<sequence length="104" mass="11869">MKPVNFKIYLVGQSEYGEMVIKYKKTKQGTWDENDMQTANNLCKAGDSMKSTTKRYGLANATLYRHVKTGITASKLGQFRPVFTEDQKIELVTYLKDMDSVFLA</sequence>
<reference evidence="1 2" key="1">
    <citation type="journal article" date="2021" name="BMC Biol.">
        <title>Horizontally acquired antibacterial genes associated with adaptive radiation of ladybird beetles.</title>
        <authorList>
            <person name="Li H.S."/>
            <person name="Tang X.F."/>
            <person name="Huang Y.H."/>
            <person name="Xu Z.Y."/>
            <person name="Chen M.L."/>
            <person name="Du X.Y."/>
            <person name="Qiu B.Y."/>
            <person name="Chen P.T."/>
            <person name="Zhang W."/>
            <person name="Slipinski A."/>
            <person name="Escalona H.E."/>
            <person name="Waterhouse R.M."/>
            <person name="Zwick A."/>
            <person name="Pang H."/>
        </authorList>
    </citation>
    <scope>NUCLEOTIDE SEQUENCE [LARGE SCALE GENOMIC DNA]</scope>
    <source>
        <strain evidence="1">SYSU2018</strain>
    </source>
</reference>
<gene>
    <name evidence="1" type="ORF">HHI36_001085</name>
</gene>
<organism evidence="1 2">
    <name type="scientific">Cryptolaemus montrouzieri</name>
    <dbReference type="NCBI Taxonomy" id="559131"/>
    <lineage>
        <taxon>Eukaryota</taxon>
        <taxon>Metazoa</taxon>
        <taxon>Ecdysozoa</taxon>
        <taxon>Arthropoda</taxon>
        <taxon>Hexapoda</taxon>
        <taxon>Insecta</taxon>
        <taxon>Pterygota</taxon>
        <taxon>Neoptera</taxon>
        <taxon>Endopterygota</taxon>
        <taxon>Coleoptera</taxon>
        <taxon>Polyphaga</taxon>
        <taxon>Cucujiformia</taxon>
        <taxon>Coccinelloidea</taxon>
        <taxon>Coccinellidae</taxon>
        <taxon>Scymninae</taxon>
        <taxon>Scymnini</taxon>
        <taxon>Cryptolaemus</taxon>
    </lineage>
</organism>
<evidence type="ECO:0000313" key="2">
    <source>
        <dbReference type="Proteomes" id="UP001516400"/>
    </source>
</evidence>
<protein>
    <recommendedName>
        <fullName evidence="3">HTH psq-type domain-containing protein</fullName>
    </recommendedName>
</protein>